<dbReference type="InterPro" id="IPR012906">
    <property type="entry name" value="PaaX-like_N"/>
</dbReference>
<dbReference type="PANTHER" id="PTHR30319">
    <property type="entry name" value="PHENYLACETIC ACID REGULATOR-RELATED TRANSCRIPTIONAL REPRESSOR"/>
    <property type="match status" value="1"/>
</dbReference>
<dbReference type="InterPro" id="IPR011965">
    <property type="entry name" value="PaaX_trns_reg"/>
</dbReference>
<dbReference type="InterPro" id="IPR048846">
    <property type="entry name" value="PaaX-like_central"/>
</dbReference>
<evidence type="ECO:0000259" key="1">
    <source>
        <dbReference type="Pfam" id="PF07848"/>
    </source>
</evidence>
<dbReference type="AlphaFoldDB" id="A0A1H5DKY4"/>
<sequence length="295" mass="32845">MLPFCAQESIVNFVTNAANVHNESVVGVKPQSVLLTVLGQYVLGRDVVVSTSSILDALSSLGVGEHATRSALNRMVNGALLTRHRYGRNAYVGLTPRARAILQDGHVRIWRTGAVESNWDGTWTLLSFSFPDSWQRQRHELRARLQWAGFGSLQGGLWISPSSRDVADVLDGIEGADRVRVFYSRAESSMDVPAMLRDAWDIEEIAHRYERFLGRWGGPGQPGPASALGTQLLLVTEWLDVIRQDPRLPLDHLPADWPASPAQQLFRDLHDRLDPVARAEAAERFDLRPTETGHE</sequence>
<reference evidence="5" key="1">
    <citation type="submission" date="2016-10" db="EMBL/GenBank/DDBJ databases">
        <authorList>
            <person name="Varghese N."/>
        </authorList>
    </citation>
    <scope>NUCLEOTIDE SEQUENCE [LARGE SCALE GENOMIC DNA]</scope>
    <source>
        <strain evidence="5">DSM 44719</strain>
    </source>
</reference>
<dbReference type="Proteomes" id="UP000183407">
    <property type="component" value="Unassembled WGS sequence"/>
</dbReference>
<proteinExistence type="predicted"/>
<dbReference type="OrthoDB" id="2270427at2"/>
<evidence type="ECO:0000259" key="3">
    <source>
        <dbReference type="Pfam" id="PF20803"/>
    </source>
</evidence>
<evidence type="ECO:0000313" key="4">
    <source>
        <dbReference type="EMBL" id="SED79575.1"/>
    </source>
</evidence>
<dbReference type="Pfam" id="PF08223">
    <property type="entry name" value="PaaX_C"/>
    <property type="match status" value="1"/>
</dbReference>
<dbReference type="Gene3D" id="3.30.70.2650">
    <property type="match status" value="1"/>
</dbReference>
<dbReference type="InterPro" id="IPR036388">
    <property type="entry name" value="WH-like_DNA-bd_sf"/>
</dbReference>
<dbReference type="GO" id="GO:0006351">
    <property type="term" value="P:DNA-templated transcription"/>
    <property type="evidence" value="ECO:0007669"/>
    <property type="project" value="InterPro"/>
</dbReference>
<protein>
    <submittedName>
        <fullName evidence="4">Transcriptional regulator, PaaX family</fullName>
    </submittedName>
</protein>
<feature type="domain" description="Transcriptional repressor PaaX-like N-terminal" evidence="1">
    <location>
        <begin position="30"/>
        <end position="96"/>
    </location>
</feature>
<dbReference type="PANTHER" id="PTHR30319:SF1">
    <property type="entry name" value="TRANSCRIPTIONAL REPRESSOR PAAX"/>
    <property type="match status" value="1"/>
</dbReference>
<dbReference type="Gene3D" id="1.10.10.10">
    <property type="entry name" value="Winged helix-like DNA-binding domain superfamily/Winged helix DNA-binding domain"/>
    <property type="match status" value="1"/>
</dbReference>
<feature type="domain" description="Transcriptional repressor PaaX-like central Cas2-like" evidence="3">
    <location>
        <begin position="117"/>
        <end position="189"/>
    </location>
</feature>
<dbReference type="Pfam" id="PF20803">
    <property type="entry name" value="PaaX_M"/>
    <property type="match status" value="1"/>
</dbReference>
<evidence type="ECO:0000259" key="2">
    <source>
        <dbReference type="Pfam" id="PF08223"/>
    </source>
</evidence>
<gene>
    <name evidence="4" type="ORF">SAMN04490220_5578</name>
</gene>
<dbReference type="InterPro" id="IPR013225">
    <property type="entry name" value="PaaX_C"/>
</dbReference>
<feature type="domain" description="Transcriptional repressor PaaX-like C-terminal" evidence="2">
    <location>
        <begin position="200"/>
        <end position="279"/>
    </location>
</feature>
<organism evidence="4 5">
    <name type="scientific">Rhodococcus jostii</name>
    <dbReference type="NCBI Taxonomy" id="132919"/>
    <lineage>
        <taxon>Bacteria</taxon>
        <taxon>Bacillati</taxon>
        <taxon>Actinomycetota</taxon>
        <taxon>Actinomycetes</taxon>
        <taxon>Mycobacteriales</taxon>
        <taxon>Nocardiaceae</taxon>
        <taxon>Rhodococcus</taxon>
    </lineage>
</organism>
<accession>A0A1H5DKY4</accession>
<dbReference type="EMBL" id="FNTL01000004">
    <property type="protein sequence ID" value="SED79575.1"/>
    <property type="molecule type" value="Genomic_DNA"/>
</dbReference>
<dbReference type="Gene3D" id="1.20.58.1460">
    <property type="match status" value="1"/>
</dbReference>
<dbReference type="PIRSF" id="PIRSF020623">
    <property type="entry name" value="PaaX"/>
    <property type="match status" value="1"/>
</dbReference>
<name>A0A1H5DKY4_RHOJO</name>
<dbReference type="Pfam" id="PF07848">
    <property type="entry name" value="PaaX"/>
    <property type="match status" value="1"/>
</dbReference>
<evidence type="ECO:0000313" key="5">
    <source>
        <dbReference type="Proteomes" id="UP000183407"/>
    </source>
</evidence>